<dbReference type="PANTHER" id="PTHR33710">
    <property type="entry name" value="BNAC02G09200D PROTEIN"/>
    <property type="match status" value="1"/>
</dbReference>
<sequence length="424" mass="47304">MIPVRGGASKREESPGGVGFTFHLLFRARFCCLKGDGTSRCDSCERDDMGRRDSNLKVVGVAWFVSTVLNLVEVERQLDLSSVAARLRVTCEAHPFFFQVKESKRIPIPPLVSVSTIVESGLHHQQSNVYKWLIGGIREVEHRVLRACPGTVCTIKVCVVFLDTLTPEFELYVQLRERRQGTETHVYGFLDLVEVAAARPFVCGCEAERLGFEFRARFYCLKGDGTSRRNSCERNDMSRRDSDLKVAGVVWFVSIVLDLVEVERQLDLSSVAARLSCAENSGDDSKIWVFWRAQDDISVESCSSQFLTLACKGSSSVKFYFTVAMADFNEMITGAGLFDAGYIGPAFTWSNKRTGNAEVRARLDRALYNASWQDSMPGTPVAESEVEAAKCQFDGDPSEANRTAFSAAQAALHRALLNQEQLWY</sequence>
<gene>
    <name evidence="1" type="ORF">Taro_023319</name>
</gene>
<keyword evidence="2" id="KW-1185">Reference proteome</keyword>
<dbReference type="SUPFAM" id="SSF56219">
    <property type="entry name" value="DNase I-like"/>
    <property type="match status" value="1"/>
</dbReference>
<comment type="caution">
    <text evidence="1">The sequence shown here is derived from an EMBL/GenBank/DDBJ whole genome shotgun (WGS) entry which is preliminary data.</text>
</comment>
<evidence type="ECO:0000313" key="2">
    <source>
        <dbReference type="Proteomes" id="UP000652761"/>
    </source>
</evidence>
<proteinExistence type="predicted"/>
<dbReference type="AlphaFoldDB" id="A0A843V815"/>
<dbReference type="OrthoDB" id="786811at2759"/>
<reference evidence="1" key="1">
    <citation type="submission" date="2017-07" db="EMBL/GenBank/DDBJ databases">
        <title>Taro Niue Genome Assembly and Annotation.</title>
        <authorList>
            <person name="Atibalentja N."/>
            <person name="Keating K."/>
            <person name="Fields C.J."/>
        </authorList>
    </citation>
    <scope>NUCLEOTIDE SEQUENCE</scope>
    <source>
        <strain evidence="1">Niue_2</strain>
        <tissue evidence="1">Leaf</tissue>
    </source>
</reference>
<dbReference type="InterPro" id="IPR036691">
    <property type="entry name" value="Endo/exonu/phosph_ase_sf"/>
</dbReference>
<accession>A0A843V815</accession>
<dbReference type="Proteomes" id="UP000652761">
    <property type="component" value="Unassembled WGS sequence"/>
</dbReference>
<dbReference type="PANTHER" id="PTHR33710:SF79">
    <property type="entry name" value="OS06G0205337 PROTEIN"/>
    <property type="match status" value="1"/>
</dbReference>
<name>A0A843V815_COLES</name>
<protein>
    <submittedName>
        <fullName evidence="1">Uncharacterized protein</fullName>
    </submittedName>
</protein>
<organism evidence="1 2">
    <name type="scientific">Colocasia esculenta</name>
    <name type="common">Wild taro</name>
    <name type="synonym">Arum esculentum</name>
    <dbReference type="NCBI Taxonomy" id="4460"/>
    <lineage>
        <taxon>Eukaryota</taxon>
        <taxon>Viridiplantae</taxon>
        <taxon>Streptophyta</taxon>
        <taxon>Embryophyta</taxon>
        <taxon>Tracheophyta</taxon>
        <taxon>Spermatophyta</taxon>
        <taxon>Magnoliopsida</taxon>
        <taxon>Liliopsida</taxon>
        <taxon>Araceae</taxon>
        <taxon>Aroideae</taxon>
        <taxon>Colocasieae</taxon>
        <taxon>Colocasia</taxon>
    </lineage>
</organism>
<dbReference type="EMBL" id="NMUH01001268">
    <property type="protein sequence ID" value="MQL90737.1"/>
    <property type="molecule type" value="Genomic_DNA"/>
</dbReference>
<evidence type="ECO:0000313" key="1">
    <source>
        <dbReference type="EMBL" id="MQL90737.1"/>
    </source>
</evidence>